<dbReference type="Proteomes" id="UP000253744">
    <property type="component" value="Chromosome"/>
</dbReference>
<keyword evidence="1" id="KW-0472">Membrane</keyword>
<keyword evidence="1" id="KW-0812">Transmembrane</keyword>
<dbReference type="RefSeq" id="WP_114672769.1">
    <property type="nucleotide sequence ID" value="NZ_CALTYN010000005.1"/>
</dbReference>
<sequence>MKGLRPRDLRFRPGELRRSDVPQTNLLPGAGQPARAERQARRRAWLLLGLGLCLLALLGVSLF</sequence>
<evidence type="ECO:0000313" key="2">
    <source>
        <dbReference type="EMBL" id="AXH00054.1"/>
    </source>
</evidence>
<dbReference type="AlphaFoldDB" id="A0A345IK31"/>
<reference evidence="2 3" key="1">
    <citation type="submission" date="2018-07" db="EMBL/GenBank/DDBJ databases">
        <title>Complete Genome and Methylome Analysis of Deinococcus wulumuqiensis NEB 479.</title>
        <authorList>
            <person name="Fomenkov A."/>
            <person name="Luyten Y."/>
            <person name="Vincze T."/>
            <person name="Anton B.P."/>
            <person name="Clark T."/>
            <person name="Roberts R.J."/>
            <person name="Morgan R.D."/>
        </authorList>
    </citation>
    <scope>NUCLEOTIDE SEQUENCE [LARGE SCALE GENOMIC DNA]</scope>
    <source>
        <strain evidence="2 3">NEB 479</strain>
    </source>
</reference>
<feature type="transmembrane region" description="Helical" evidence="1">
    <location>
        <begin position="44"/>
        <end position="62"/>
    </location>
</feature>
<proteinExistence type="predicted"/>
<dbReference type="EMBL" id="CP031158">
    <property type="protein sequence ID" value="AXH00054.1"/>
    <property type="molecule type" value="Genomic_DNA"/>
</dbReference>
<keyword evidence="1" id="KW-1133">Transmembrane helix</keyword>
<name>A0A345IK31_9DEIO</name>
<dbReference type="KEGG" id="dwu:DVJ83_05775"/>
<dbReference type="STRING" id="1288484.GCA_000348665_00621"/>
<protein>
    <submittedName>
        <fullName evidence="2">Uncharacterized protein</fullName>
    </submittedName>
</protein>
<evidence type="ECO:0000256" key="1">
    <source>
        <dbReference type="SAM" id="Phobius"/>
    </source>
</evidence>
<accession>A0A345IK31</accession>
<evidence type="ECO:0000313" key="3">
    <source>
        <dbReference type="Proteomes" id="UP000253744"/>
    </source>
</evidence>
<gene>
    <name evidence="2" type="ORF">DVJ83_05775</name>
</gene>
<organism evidence="2 3">
    <name type="scientific">Deinococcus wulumuqiensis</name>
    <dbReference type="NCBI Taxonomy" id="980427"/>
    <lineage>
        <taxon>Bacteria</taxon>
        <taxon>Thermotogati</taxon>
        <taxon>Deinococcota</taxon>
        <taxon>Deinococci</taxon>
        <taxon>Deinococcales</taxon>
        <taxon>Deinococcaceae</taxon>
        <taxon>Deinococcus</taxon>
    </lineage>
</organism>